<evidence type="ECO:0000256" key="1">
    <source>
        <dbReference type="SAM" id="MobiDB-lite"/>
    </source>
</evidence>
<gene>
    <name evidence="3" type="primary">LOC107226807</name>
</gene>
<feature type="compositionally biased region" description="Basic and acidic residues" evidence="1">
    <location>
        <begin position="230"/>
        <end position="247"/>
    </location>
</feature>
<feature type="compositionally biased region" description="Basic and acidic residues" evidence="1">
    <location>
        <begin position="464"/>
        <end position="475"/>
    </location>
</feature>
<feature type="compositionally biased region" description="Basic and acidic residues" evidence="1">
    <location>
        <begin position="259"/>
        <end position="304"/>
    </location>
</feature>
<feature type="region of interest" description="Disordered" evidence="1">
    <location>
        <begin position="327"/>
        <end position="365"/>
    </location>
</feature>
<feature type="region of interest" description="Disordered" evidence="1">
    <location>
        <begin position="127"/>
        <end position="306"/>
    </location>
</feature>
<dbReference type="AlphaFoldDB" id="A0A6J0C7A3"/>
<dbReference type="Proteomes" id="UP000829291">
    <property type="component" value="Chromosome 1"/>
</dbReference>
<evidence type="ECO:0000313" key="2">
    <source>
        <dbReference type="Proteomes" id="UP000829291"/>
    </source>
</evidence>
<evidence type="ECO:0000313" key="3">
    <source>
        <dbReference type="RefSeq" id="XP_015523216.2"/>
    </source>
</evidence>
<dbReference type="InParanoid" id="A0A6J0C7A3"/>
<feature type="region of interest" description="Disordered" evidence="1">
    <location>
        <begin position="573"/>
        <end position="631"/>
    </location>
</feature>
<protein>
    <submittedName>
        <fullName evidence="3">Trichohyalin</fullName>
    </submittedName>
</protein>
<organism evidence="3">
    <name type="scientific">Neodiprion lecontei</name>
    <name type="common">Redheaded pine sawfly</name>
    <dbReference type="NCBI Taxonomy" id="441921"/>
    <lineage>
        <taxon>Eukaryota</taxon>
        <taxon>Metazoa</taxon>
        <taxon>Ecdysozoa</taxon>
        <taxon>Arthropoda</taxon>
        <taxon>Hexapoda</taxon>
        <taxon>Insecta</taxon>
        <taxon>Pterygota</taxon>
        <taxon>Neoptera</taxon>
        <taxon>Endopterygota</taxon>
        <taxon>Hymenoptera</taxon>
        <taxon>Tenthredinoidea</taxon>
        <taxon>Diprionidae</taxon>
        <taxon>Diprioninae</taxon>
        <taxon>Neodiprion</taxon>
    </lineage>
</organism>
<reference evidence="3" key="1">
    <citation type="submission" date="2025-08" db="UniProtKB">
        <authorList>
            <consortium name="RefSeq"/>
        </authorList>
    </citation>
    <scope>IDENTIFICATION</scope>
    <source>
        <tissue evidence="3">Thorax and Abdomen</tissue>
    </source>
</reference>
<feature type="compositionally biased region" description="Basic and acidic residues" evidence="1">
    <location>
        <begin position="330"/>
        <end position="365"/>
    </location>
</feature>
<feature type="compositionally biased region" description="Basic and acidic residues" evidence="1">
    <location>
        <begin position="573"/>
        <end position="588"/>
    </location>
</feature>
<dbReference type="KEGG" id="nlo:107226807"/>
<keyword evidence="2" id="KW-1185">Reference proteome</keyword>
<dbReference type="GeneID" id="107226807"/>
<feature type="region of interest" description="Disordered" evidence="1">
    <location>
        <begin position="64"/>
        <end position="107"/>
    </location>
</feature>
<feature type="region of interest" description="Disordered" evidence="1">
    <location>
        <begin position="464"/>
        <end position="483"/>
    </location>
</feature>
<accession>A0A6J0C7A3</accession>
<feature type="compositionally biased region" description="Basic and acidic residues" evidence="1">
    <location>
        <begin position="157"/>
        <end position="176"/>
    </location>
</feature>
<feature type="compositionally biased region" description="Basic and acidic residues" evidence="1">
    <location>
        <begin position="127"/>
        <end position="150"/>
    </location>
</feature>
<proteinExistence type="predicted"/>
<feature type="compositionally biased region" description="Polar residues" evidence="1">
    <location>
        <begin position="76"/>
        <end position="95"/>
    </location>
</feature>
<name>A0A6J0C7A3_NEOLC</name>
<sequence length="694" mass="80391">MRRTRHVVLPVRSWEHVGLLIVSLACLTLGLVSRDREGQAGSLAGPDLQHCAPHKVDACPNETSLARMPFNDDSAKPSSGLTNPTAQPNKYKTTVSISRDNRDSRSTRRISRLNLSRSTERREARLLERIDGRQARQSRDSRSLNRDSRVRNGQPSPDRRNTLHFSVERRSEDRTRRTQVTRSIDRDFVSRNSRFASEHKSENFQLTSERGDDRLTRSVRQSPPLSGRSARVDSRLIRESRNARLDGRNSVSRNAEGLSRSRSDVRSLKRDSTSEKSRLQTTEHRAERQNRLVRESRNFERDSAARTSRIVSDRLVRDTRSLDRANPITRTERLSAARNSEAREAETRDFKVRNSRSTSDRREDRVTRRVRDARLFENNRTIRTFRHLDVRRETRDFRSLERDSTTRITGSNLERVERRLNQQDRVVRFLERESRIGIADLARDRRTDIRTAEARVELRKQKLSEARRQLERESASRSLRNSATDLRANRHTRDERMIERVRSLRSTEQTPATRDIRMITERARMTSARRTGNGGKEFLSKLGKTAGNDDSLITARRDLERSVSGRRALFRVRGEKPGAERRQERIARETTTSRLSRAQENRNVRTRRAAVSPQTPAIEHQDSRDEGRDKTAHRNERFVSANIFNQQISPSTTYEGLRQTVVLVLCALYGASLYSSKGSLARNIITHANRFLIW</sequence>
<dbReference type="RefSeq" id="XP_015523216.2">
    <property type="nucleotide sequence ID" value="XM_015667730.2"/>
</dbReference>
<dbReference type="PROSITE" id="PS51257">
    <property type="entry name" value="PROKAR_LIPOPROTEIN"/>
    <property type="match status" value="1"/>
</dbReference>
<dbReference type="OrthoDB" id="7701615at2759"/>
<feature type="compositionally biased region" description="Basic and acidic residues" evidence="1">
    <location>
        <begin position="619"/>
        <end position="631"/>
    </location>
</feature>